<evidence type="ECO:0000313" key="3">
    <source>
        <dbReference type="Proteomes" id="UP000782610"/>
    </source>
</evidence>
<reference evidence="2" key="1">
    <citation type="submission" date="2020-07" db="EMBL/GenBank/DDBJ databases">
        <title>Huge and variable diversity of episymbiotic CPR bacteria and DPANN archaea in groundwater ecosystems.</title>
        <authorList>
            <person name="He C.Y."/>
            <person name="Keren R."/>
            <person name="Whittaker M."/>
            <person name="Farag I.F."/>
            <person name="Doudna J."/>
            <person name="Cate J.H.D."/>
            <person name="Banfield J.F."/>
        </authorList>
    </citation>
    <scope>NUCLEOTIDE SEQUENCE</scope>
    <source>
        <strain evidence="2">NC_groundwater_1586_Pr3_B-0.1um_66_15</strain>
    </source>
</reference>
<sequence length="56" mass="6400">MKPPSPKSPPARRNLAAKALRSPLFRPRAEADPNAYKRRRKFIQNPVDDTSDDQIN</sequence>
<comment type="caution">
    <text evidence="2">The sequence shown here is derived from an EMBL/GenBank/DDBJ whole genome shotgun (WGS) entry which is preliminary data.</text>
</comment>
<dbReference type="EMBL" id="JACRAF010000039">
    <property type="protein sequence ID" value="MBI4922906.1"/>
    <property type="molecule type" value="Genomic_DNA"/>
</dbReference>
<accession>A0A933L3F0</accession>
<evidence type="ECO:0000256" key="1">
    <source>
        <dbReference type="SAM" id="MobiDB-lite"/>
    </source>
</evidence>
<feature type="region of interest" description="Disordered" evidence="1">
    <location>
        <begin position="1"/>
        <end position="56"/>
    </location>
</feature>
<protein>
    <submittedName>
        <fullName evidence="2">Uncharacterized protein</fullName>
    </submittedName>
</protein>
<evidence type="ECO:0000313" key="2">
    <source>
        <dbReference type="EMBL" id="MBI4922906.1"/>
    </source>
</evidence>
<proteinExistence type="predicted"/>
<dbReference type="AlphaFoldDB" id="A0A933L3F0"/>
<name>A0A933L3F0_9HYPH</name>
<dbReference type="Proteomes" id="UP000782610">
    <property type="component" value="Unassembled WGS sequence"/>
</dbReference>
<gene>
    <name evidence="2" type="ORF">HY834_14255</name>
</gene>
<organism evidence="2 3">
    <name type="scientific">Devosia nanyangense</name>
    <dbReference type="NCBI Taxonomy" id="1228055"/>
    <lineage>
        <taxon>Bacteria</taxon>
        <taxon>Pseudomonadati</taxon>
        <taxon>Pseudomonadota</taxon>
        <taxon>Alphaproteobacteria</taxon>
        <taxon>Hyphomicrobiales</taxon>
        <taxon>Devosiaceae</taxon>
        <taxon>Devosia</taxon>
    </lineage>
</organism>